<feature type="compositionally biased region" description="Polar residues" evidence="7">
    <location>
        <begin position="348"/>
        <end position="357"/>
    </location>
</feature>
<gene>
    <name evidence="9" type="ORF">H1X69_29585</name>
</gene>
<evidence type="ECO:0000259" key="8">
    <source>
        <dbReference type="PROSITE" id="PS50011"/>
    </source>
</evidence>
<dbReference type="GO" id="GO:0005524">
    <property type="term" value="F:ATP binding"/>
    <property type="evidence" value="ECO:0007669"/>
    <property type="project" value="UniProtKB-KW"/>
</dbReference>
<keyword evidence="3" id="KW-0808">Transferase</keyword>
<evidence type="ECO:0000256" key="6">
    <source>
        <dbReference type="ARBA" id="ARBA00022840"/>
    </source>
</evidence>
<reference evidence="9 10" key="1">
    <citation type="submission" date="2020-07" db="EMBL/GenBank/DDBJ databases">
        <title>Differential regulation of undecylprodigiosin biosynthesis in the yeast-scavenging Streptomyces strain MBK6.</title>
        <authorList>
            <person name="Baral B."/>
            <person name="Siitonen V."/>
            <person name="Laughlin M."/>
            <person name="Yamada K."/>
            <person name="Ilomaeki M."/>
            <person name="Metsae-Ketelae M."/>
            <person name="Niemi J."/>
        </authorList>
    </citation>
    <scope>NUCLEOTIDE SEQUENCE [LARGE SCALE GENOMIC DNA]</scope>
    <source>
        <strain evidence="9 10">MBK6</strain>
    </source>
</reference>
<evidence type="ECO:0000256" key="2">
    <source>
        <dbReference type="ARBA" id="ARBA00022527"/>
    </source>
</evidence>
<proteinExistence type="predicted"/>
<evidence type="ECO:0000256" key="1">
    <source>
        <dbReference type="ARBA" id="ARBA00012513"/>
    </source>
</evidence>
<feature type="compositionally biased region" description="Low complexity" evidence="7">
    <location>
        <begin position="369"/>
        <end position="405"/>
    </location>
</feature>
<dbReference type="Pfam" id="PF00069">
    <property type="entry name" value="Pkinase"/>
    <property type="match status" value="1"/>
</dbReference>
<dbReference type="InterPro" id="IPR011009">
    <property type="entry name" value="Kinase-like_dom_sf"/>
</dbReference>
<dbReference type="Gene3D" id="1.10.510.10">
    <property type="entry name" value="Transferase(Phosphotransferase) domain 1"/>
    <property type="match status" value="1"/>
</dbReference>
<dbReference type="PROSITE" id="PS50011">
    <property type="entry name" value="PROTEIN_KINASE_DOM"/>
    <property type="match status" value="1"/>
</dbReference>
<dbReference type="Proteomes" id="UP000587608">
    <property type="component" value="Unassembled WGS sequence"/>
</dbReference>
<feature type="region of interest" description="Disordered" evidence="7">
    <location>
        <begin position="339"/>
        <end position="407"/>
    </location>
</feature>
<dbReference type="SMART" id="SM00220">
    <property type="entry name" value="S_TKc"/>
    <property type="match status" value="1"/>
</dbReference>
<dbReference type="AlphaFoldDB" id="A0A7W2HXT1"/>
<feature type="region of interest" description="Disordered" evidence="7">
    <location>
        <begin position="289"/>
        <end position="311"/>
    </location>
</feature>
<dbReference type="PANTHER" id="PTHR43289:SF6">
    <property type="entry name" value="SERINE_THREONINE-PROTEIN KINASE NEKL-3"/>
    <property type="match status" value="1"/>
</dbReference>
<organism evidence="9 10">
    <name type="scientific">Streptomyces griseoaurantiacus</name>
    <dbReference type="NCBI Taxonomy" id="68213"/>
    <lineage>
        <taxon>Bacteria</taxon>
        <taxon>Bacillati</taxon>
        <taxon>Actinomycetota</taxon>
        <taxon>Actinomycetes</taxon>
        <taxon>Kitasatosporales</taxon>
        <taxon>Streptomycetaceae</taxon>
        <taxon>Streptomyces</taxon>
        <taxon>Streptomyces aurantiacus group</taxon>
    </lineage>
</organism>
<protein>
    <recommendedName>
        <fullName evidence="1">non-specific serine/threonine protein kinase</fullName>
        <ecNumber evidence="1">2.7.11.1</ecNumber>
    </recommendedName>
</protein>
<dbReference type="EC" id="2.7.11.1" evidence="1"/>
<comment type="caution">
    <text evidence="9">The sequence shown here is derived from an EMBL/GenBank/DDBJ whole genome shotgun (WGS) entry which is preliminary data.</text>
</comment>
<sequence length="558" mass="58521">MAMGHERVSVRELVAGRYRAGETVHREEGRLLLRGEDTGTGREVLLVRSRPSAHPRADTPPRTAERVVRETARMEDACPGRIAHVLDVVEEYGGHGEYGGGAEGGGPLWTVLRPVEGVPLGELLGRGALSPARAAHIGLALLDVLRAAHRQGIVHGDLSPGQVFVGADGGVVLTGFGLLGSAPGRRVTAPEYASPEQAHGECAGTPSDLWSLGALLYAMTEGRPPFRDRGEAAATLRGVARLPLRPPSHAGPLAPAVTGLLRRDPQERVPEEAVRKSLTRLLRASPAADAHFGEGPAPAEEPPGEGPRAGGGRPLRLAVLLGTALAVAACSLAVYATRGGSGGEGTVVSRSAPTTSRPAAVVPGGAGETARTPSTAPSAPPASSTPSSPATTAAPSSSRPPAGTAERFARQHAPEGFSLDLPAGWHRVFEDRRTDGSYRVAFGAQGDPRTLLVTHSLRLEADPVADWAALEPALRRSYPGYRRLGAITPVTYRGLRGADMRWLARDGGVSTRTLGRGFLLDGRSGYSLRWTAPAAAFDQAVNRRALDRVLRTFRFPDG</sequence>
<evidence type="ECO:0000256" key="4">
    <source>
        <dbReference type="ARBA" id="ARBA00022741"/>
    </source>
</evidence>
<evidence type="ECO:0000313" key="9">
    <source>
        <dbReference type="EMBL" id="MBA5225518.1"/>
    </source>
</evidence>
<evidence type="ECO:0000313" key="10">
    <source>
        <dbReference type="Proteomes" id="UP000587608"/>
    </source>
</evidence>
<dbReference type="GO" id="GO:0004674">
    <property type="term" value="F:protein serine/threonine kinase activity"/>
    <property type="evidence" value="ECO:0007669"/>
    <property type="project" value="UniProtKB-KW"/>
</dbReference>
<evidence type="ECO:0000256" key="3">
    <source>
        <dbReference type="ARBA" id="ARBA00022679"/>
    </source>
</evidence>
<keyword evidence="5 9" id="KW-0418">Kinase</keyword>
<dbReference type="SUPFAM" id="SSF56112">
    <property type="entry name" value="Protein kinase-like (PK-like)"/>
    <property type="match status" value="1"/>
</dbReference>
<feature type="domain" description="Protein kinase" evidence="8">
    <location>
        <begin position="1"/>
        <end position="282"/>
    </location>
</feature>
<keyword evidence="4" id="KW-0547">Nucleotide-binding</keyword>
<keyword evidence="6" id="KW-0067">ATP-binding</keyword>
<keyword evidence="2 9" id="KW-0723">Serine/threonine-protein kinase</keyword>
<evidence type="ECO:0000256" key="5">
    <source>
        <dbReference type="ARBA" id="ARBA00022777"/>
    </source>
</evidence>
<dbReference type="EMBL" id="JACERG010000020">
    <property type="protein sequence ID" value="MBA5225518.1"/>
    <property type="molecule type" value="Genomic_DNA"/>
</dbReference>
<dbReference type="PANTHER" id="PTHR43289">
    <property type="entry name" value="MITOGEN-ACTIVATED PROTEIN KINASE KINASE KINASE 20-RELATED"/>
    <property type="match status" value="1"/>
</dbReference>
<dbReference type="InterPro" id="IPR000719">
    <property type="entry name" value="Prot_kinase_dom"/>
</dbReference>
<name>A0A7W2HXT1_9ACTN</name>
<accession>A0A7W2HXT1</accession>
<evidence type="ECO:0000256" key="7">
    <source>
        <dbReference type="SAM" id="MobiDB-lite"/>
    </source>
</evidence>